<dbReference type="EMBL" id="NTZF01000004">
    <property type="protein sequence ID" value="PES98076.1"/>
    <property type="molecule type" value="Genomic_DNA"/>
</dbReference>
<name>A0A2A8LTU3_BACCE</name>
<organism evidence="1 2">
    <name type="scientific">Bacillus cereus</name>
    <dbReference type="NCBI Taxonomy" id="1396"/>
    <lineage>
        <taxon>Bacteria</taxon>
        <taxon>Bacillati</taxon>
        <taxon>Bacillota</taxon>
        <taxon>Bacilli</taxon>
        <taxon>Bacillales</taxon>
        <taxon>Bacillaceae</taxon>
        <taxon>Bacillus</taxon>
        <taxon>Bacillus cereus group</taxon>
    </lineage>
</organism>
<proteinExistence type="predicted"/>
<dbReference type="Proteomes" id="UP000220900">
    <property type="component" value="Unassembled WGS sequence"/>
</dbReference>
<dbReference type="RefSeq" id="WP_098266864.1">
    <property type="nucleotide sequence ID" value="NZ_JAVIVZ010000001.1"/>
</dbReference>
<evidence type="ECO:0008006" key="3">
    <source>
        <dbReference type="Google" id="ProtNLM"/>
    </source>
</evidence>
<dbReference type="AlphaFoldDB" id="A0A2A8LTU3"/>
<gene>
    <name evidence="1" type="ORF">CN491_04475</name>
</gene>
<sequence>MGSRFNNCRKKCTCKHDDCWDAFEECKKEQNEKCDNSCVQGIRDELKKLVNRTVQIQTEGRTYVGIVSSVTCDVVKLAAIPGSVAAIISLCKIVAIIPPVTTVTTDFDLNGIDVANKA</sequence>
<comment type="caution">
    <text evidence="1">The sequence shown here is derived from an EMBL/GenBank/DDBJ whole genome shotgun (WGS) entry which is preliminary data.</text>
</comment>
<protein>
    <recommendedName>
        <fullName evidence="3">Exosporium protein K</fullName>
    </recommendedName>
</protein>
<accession>A0A2A8LTU3</accession>
<reference evidence="1 2" key="1">
    <citation type="submission" date="2017-09" db="EMBL/GenBank/DDBJ databases">
        <title>Large-scale bioinformatics analysis of Bacillus genomes uncovers conserved roles of natural products in bacterial physiology.</title>
        <authorList>
            <consortium name="Agbiome Team Llc"/>
            <person name="Bleich R.M."/>
            <person name="Grubbs K.J."/>
            <person name="Santa Maria K.C."/>
            <person name="Allen S.E."/>
            <person name="Farag S."/>
            <person name="Shank E.A."/>
            <person name="Bowers A."/>
        </authorList>
    </citation>
    <scope>NUCLEOTIDE SEQUENCE [LARGE SCALE GENOMIC DNA]</scope>
    <source>
        <strain evidence="1 2">AFS002368</strain>
    </source>
</reference>
<evidence type="ECO:0000313" key="1">
    <source>
        <dbReference type="EMBL" id="PES98076.1"/>
    </source>
</evidence>
<evidence type="ECO:0000313" key="2">
    <source>
        <dbReference type="Proteomes" id="UP000220900"/>
    </source>
</evidence>